<proteinExistence type="predicted"/>
<keyword evidence="1" id="KW-1133">Transmembrane helix</keyword>
<evidence type="ECO:0000256" key="1">
    <source>
        <dbReference type="SAM" id="Phobius"/>
    </source>
</evidence>
<evidence type="ECO:0000313" key="2">
    <source>
        <dbReference type="EMBL" id="AUG32832.1"/>
    </source>
</evidence>
<sequence>MKNRAKILMNFISILNTIPLILLGFDLLTKEVFSKIKPQIELQLIHQLKRPLKIGVYQGSRIGSISLGSSLLGPSYINHSTVDLQNIELSISLLTSAYRKRLVVKIRCRKLGLSLRQNILGYRFQFPNTQQTFPWNIDIYLTFAEPVIIRVYPTCLVAYLDLKSQINIVDKVIIIQGKIDFSKGGTIKLFYKGFLKNLDFTLRIIFQGVNLSVVKNLVKAFPSEGVSGKMIGDVYLNWENEKITCLGNLNFGELQLPLIESKNKIRSQLFQIFFDGSNIKISGSRWEYTSWDIDFKSKIYIYS</sequence>
<organism evidence="2">
    <name type="scientific">Paulinella longichromatophora</name>
    <dbReference type="NCBI Taxonomy" id="1708747"/>
    <lineage>
        <taxon>Eukaryota</taxon>
        <taxon>Sar</taxon>
        <taxon>Rhizaria</taxon>
        <taxon>Cercozoa</taxon>
        <taxon>Imbricatea</taxon>
        <taxon>Silicofilosea</taxon>
        <taxon>Euglyphida</taxon>
        <taxon>Paulinellidae</taxon>
        <taxon>Paulinella</taxon>
    </lineage>
</organism>
<name>A0A2H4ZQL7_9EUKA</name>
<accession>A0A2H4ZQL7</accession>
<keyword evidence="1" id="KW-0472">Membrane</keyword>
<geneLocation type="plastid" evidence="2"/>
<dbReference type="AlphaFoldDB" id="A0A2H4ZQL7"/>
<keyword evidence="2" id="KW-0934">Plastid</keyword>
<feature type="transmembrane region" description="Helical" evidence="1">
    <location>
        <begin position="7"/>
        <end position="28"/>
    </location>
</feature>
<keyword evidence="1" id="KW-0812">Transmembrane</keyword>
<dbReference type="EMBL" id="MG264610">
    <property type="protein sequence ID" value="AUG32832.1"/>
    <property type="molecule type" value="Genomic_DNA"/>
</dbReference>
<protein>
    <submittedName>
        <fullName evidence="2">Uncharacterized protein</fullName>
    </submittedName>
</protein>
<reference evidence="2" key="1">
    <citation type="submission" date="2017-10" db="EMBL/GenBank/DDBJ databases">
        <title>Paulinella longichromatophora chromatophore genome.</title>
        <authorList>
            <person name="Lhee D."/>
            <person name="Yoon H.S."/>
        </authorList>
    </citation>
    <scope>NUCLEOTIDE SEQUENCE</scope>
</reference>
<gene>
    <name evidence="2" type="ORF">PLO_862</name>
</gene>